<dbReference type="Pfam" id="PF17827">
    <property type="entry name" value="PrmC_N"/>
    <property type="match status" value="1"/>
</dbReference>
<dbReference type="CDD" id="cd02440">
    <property type="entry name" value="AdoMet_MTases"/>
    <property type="match status" value="1"/>
</dbReference>
<dbReference type="HAMAP" id="MF_02126">
    <property type="entry name" value="RF_methyltr_PrmC"/>
    <property type="match status" value="1"/>
</dbReference>
<dbReference type="InterPro" id="IPR019874">
    <property type="entry name" value="RF_methyltr_PrmC"/>
</dbReference>
<evidence type="ECO:0000256" key="5">
    <source>
        <dbReference type="HAMAP-Rule" id="MF_02126"/>
    </source>
</evidence>
<keyword evidence="10" id="KW-1185">Reference proteome</keyword>
<evidence type="ECO:0000256" key="6">
    <source>
        <dbReference type="SAM" id="MobiDB-lite"/>
    </source>
</evidence>
<feature type="domain" description="Methyltransferase small" evidence="7">
    <location>
        <begin position="122"/>
        <end position="209"/>
    </location>
</feature>
<comment type="caution">
    <text evidence="5">Lacks conserved residue(s) required for the propagation of feature annotation.</text>
</comment>
<reference evidence="9" key="1">
    <citation type="submission" date="2021-01" db="EMBL/GenBank/DDBJ databases">
        <title>Whole genome shotgun sequence of Cellulomonas chitinilytica NBRC 110799.</title>
        <authorList>
            <person name="Komaki H."/>
            <person name="Tamura T."/>
        </authorList>
    </citation>
    <scope>NUCLEOTIDE SEQUENCE</scope>
    <source>
        <strain evidence="9">NBRC 110799</strain>
    </source>
</reference>
<comment type="catalytic activity">
    <reaction evidence="4 5">
        <text>L-glutaminyl-[peptide chain release factor] + S-adenosyl-L-methionine = N(5)-methyl-L-glutaminyl-[peptide chain release factor] + S-adenosyl-L-homocysteine + H(+)</text>
        <dbReference type="Rhea" id="RHEA:42896"/>
        <dbReference type="Rhea" id="RHEA-COMP:10271"/>
        <dbReference type="Rhea" id="RHEA-COMP:10272"/>
        <dbReference type="ChEBI" id="CHEBI:15378"/>
        <dbReference type="ChEBI" id="CHEBI:30011"/>
        <dbReference type="ChEBI" id="CHEBI:57856"/>
        <dbReference type="ChEBI" id="CHEBI:59789"/>
        <dbReference type="ChEBI" id="CHEBI:61891"/>
        <dbReference type="EC" id="2.1.1.297"/>
    </reaction>
</comment>
<evidence type="ECO:0000259" key="8">
    <source>
        <dbReference type="Pfam" id="PF17827"/>
    </source>
</evidence>
<dbReference type="SUPFAM" id="SSF53335">
    <property type="entry name" value="S-adenosyl-L-methionine-dependent methyltransferases"/>
    <property type="match status" value="1"/>
</dbReference>
<dbReference type="Pfam" id="PF05175">
    <property type="entry name" value="MTS"/>
    <property type="match status" value="1"/>
</dbReference>
<dbReference type="GO" id="GO:0032259">
    <property type="term" value="P:methylation"/>
    <property type="evidence" value="ECO:0007669"/>
    <property type="project" value="UniProtKB-KW"/>
</dbReference>
<comment type="function">
    <text evidence="5">Methylates the class 1 translation termination release factors RF1/PrfA and RF2/PrfB on the glutamine residue of the universally conserved GGQ motif.</text>
</comment>
<dbReference type="NCBIfam" id="TIGR03534">
    <property type="entry name" value="RF_mod_PrmC"/>
    <property type="match status" value="1"/>
</dbReference>
<comment type="caution">
    <text evidence="9">The sequence shown here is derived from an EMBL/GenBank/DDBJ whole genome shotgun (WGS) entry which is preliminary data.</text>
</comment>
<dbReference type="InterPro" id="IPR029063">
    <property type="entry name" value="SAM-dependent_MTases_sf"/>
</dbReference>
<dbReference type="InterPro" id="IPR040758">
    <property type="entry name" value="PrmC_N"/>
</dbReference>
<dbReference type="PANTHER" id="PTHR18895:SF74">
    <property type="entry name" value="MTRF1L RELEASE FACTOR GLUTAMINE METHYLTRANSFERASE"/>
    <property type="match status" value="1"/>
</dbReference>
<feature type="compositionally biased region" description="Low complexity" evidence="6">
    <location>
        <begin position="311"/>
        <end position="338"/>
    </location>
</feature>
<feature type="domain" description="Release factor glutamine methyltransferase N-terminal" evidence="8">
    <location>
        <begin position="21"/>
        <end position="87"/>
    </location>
</feature>
<proteinExistence type="inferred from homology"/>
<dbReference type="GO" id="GO:0003676">
    <property type="term" value="F:nucleic acid binding"/>
    <property type="evidence" value="ECO:0007669"/>
    <property type="project" value="InterPro"/>
</dbReference>
<protein>
    <recommendedName>
        <fullName evidence="5">Release factor glutamine methyltransferase</fullName>
        <shortName evidence="5">RF MTase</shortName>
        <ecNumber evidence="5">2.1.1.297</ecNumber>
    </recommendedName>
    <alternativeName>
        <fullName evidence="5">N5-glutamine methyltransferase PrmC</fullName>
    </alternativeName>
    <alternativeName>
        <fullName evidence="5">Protein-(glutamine-N5) MTase PrmC</fullName>
    </alternativeName>
    <alternativeName>
        <fullName evidence="5">Protein-glutamine N-methyltransferase PrmC</fullName>
    </alternativeName>
</protein>
<feature type="region of interest" description="Disordered" evidence="6">
    <location>
        <begin position="300"/>
        <end position="338"/>
    </location>
</feature>
<comment type="similarity">
    <text evidence="5">Belongs to the protein N5-glutamine methyltransferase family. PrmC subfamily.</text>
</comment>
<evidence type="ECO:0000313" key="9">
    <source>
        <dbReference type="EMBL" id="GIG22300.1"/>
    </source>
</evidence>
<keyword evidence="3 5" id="KW-0949">S-adenosyl-L-methionine</keyword>
<dbReference type="Proteomes" id="UP000632740">
    <property type="component" value="Unassembled WGS sequence"/>
</dbReference>
<feature type="binding site" evidence="5">
    <location>
        <begin position="206"/>
        <end position="209"/>
    </location>
    <ligand>
        <name>substrate</name>
    </ligand>
</feature>
<dbReference type="InterPro" id="IPR050320">
    <property type="entry name" value="N5-glutamine_MTase"/>
</dbReference>
<dbReference type="EC" id="2.1.1.297" evidence="5"/>
<dbReference type="GO" id="GO:0102559">
    <property type="term" value="F:peptide chain release factor N(5)-glutamine methyltransferase activity"/>
    <property type="evidence" value="ECO:0007669"/>
    <property type="project" value="UniProtKB-EC"/>
</dbReference>
<gene>
    <name evidence="5" type="primary">prmC</name>
    <name evidence="9" type="ORF">Cch01nite_30240</name>
</gene>
<evidence type="ECO:0000256" key="2">
    <source>
        <dbReference type="ARBA" id="ARBA00022679"/>
    </source>
</evidence>
<evidence type="ECO:0000256" key="3">
    <source>
        <dbReference type="ARBA" id="ARBA00022691"/>
    </source>
</evidence>
<evidence type="ECO:0000256" key="1">
    <source>
        <dbReference type="ARBA" id="ARBA00022603"/>
    </source>
</evidence>
<dbReference type="Gene3D" id="3.40.50.150">
    <property type="entry name" value="Vaccinia Virus protein VP39"/>
    <property type="match status" value="1"/>
</dbReference>
<dbReference type="PANTHER" id="PTHR18895">
    <property type="entry name" value="HEMK METHYLTRANSFERASE"/>
    <property type="match status" value="1"/>
</dbReference>
<accession>A0A919P408</accession>
<dbReference type="Gene3D" id="1.10.8.10">
    <property type="entry name" value="DNA helicase RuvA subunit, C-terminal domain"/>
    <property type="match status" value="1"/>
</dbReference>
<dbReference type="EMBL" id="BONK01000010">
    <property type="protein sequence ID" value="GIG22300.1"/>
    <property type="molecule type" value="Genomic_DNA"/>
</dbReference>
<dbReference type="RefSeq" id="WP_203756766.1">
    <property type="nucleotide sequence ID" value="NZ_BONK01000010.1"/>
</dbReference>
<evidence type="ECO:0000313" key="10">
    <source>
        <dbReference type="Proteomes" id="UP000632740"/>
    </source>
</evidence>
<evidence type="ECO:0000256" key="4">
    <source>
        <dbReference type="ARBA" id="ARBA00048391"/>
    </source>
</evidence>
<name>A0A919P408_9CELL</name>
<feature type="binding site" evidence="5">
    <location>
        <position position="206"/>
    </location>
    <ligand>
        <name>S-adenosyl-L-methionine</name>
        <dbReference type="ChEBI" id="CHEBI:59789"/>
    </ligand>
</feature>
<keyword evidence="2 5" id="KW-0808">Transferase</keyword>
<feature type="binding site" evidence="5">
    <location>
        <position position="159"/>
    </location>
    <ligand>
        <name>S-adenosyl-L-methionine</name>
        <dbReference type="ChEBI" id="CHEBI:59789"/>
    </ligand>
</feature>
<evidence type="ECO:0000259" key="7">
    <source>
        <dbReference type="Pfam" id="PF05175"/>
    </source>
</evidence>
<keyword evidence="1 5" id="KW-0489">Methyltransferase</keyword>
<dbReference type="NCBIfam" id="TIGR00536">
    <property type="entry name" value="hemK_fam"/>
    <property type="match status" value="1"/>
</dbReference>
<dbReference type="InterPro" id="IPR007848">
    <property type="entry name" value="Small_mtfrase_dom"/>
</dbReference>
<organism evidence="9 10">
    <name type="scientific">Cellulomonas chitinilytica</name>
    <dbReference type="NCBI Taxonomy" id="398759"/>
    <lineage>
        <taxon>Bacteria</taxon>
        <taxon>Bacillati</taxon>
        <taxon>Actinomycetota</taxon>
        <taxon>Actinomycetes</taxon>
        <taxon>Micrococcales</taxon>
        <taxon>Cellulomonadaceae</taxon>
        <taxon>Cellulomonas</taxon>
    </lineage>
</organism>
<dbReference type="InterPro" id="IPR002052">
    <property type="entry name" value="DNA_methylase_N6_adenine_CS"/>
</dbReference>
<sequence>MTGATSTDGPPRPDPGLRALVEGAARLLDEAGVASPRSDATVLAAYALGVERLELVLPPPVPAGFAERFAHLVERRRLREPLQHITGSTGFRYLTMHVEPGVFVPRPETEQVAQVAVDEAARLVAEGRSPVVVDLCCGAGGIAVAVATEVPTAHVAAVDASPAAVALTRRNADAHGAPELRVELGDVRDAALLADLAGRVDVLVSNPPYIPPDAVPVDPEVRDHDPDLALYGGGVDGLEIPRAVLAAAARLLVPGGLLVMEHAEVQDAAARRDAEATGAFVQVGTKPDLTGRPRMLVARRAHPAAPPAAPPAAHRTTHPGAPGTSGGSPTDTVGGSQA</sequence>
<dbReference type="InterPro" id="IPR004556">
    <property type="entry name" value="HemK-like"/>
</dbReference>
<dbReference type="AlphaFoldDB" id="A0A919P408"/>
<dbReference type="PROSITE" id="PS00092">
    <property type="entry name" value="N6_MTASE"/>
    <property type="match status" value="1"/>
</dbReference>